<evidence type="ECO:0000313" key="15">
    <source>
        <dbReference type="EMBL" id="MDC1795835.1"/>
    </source>
</evidence>
<evidence type="ECO:0000313" key="61">
    <source>
        <dbReference type="Proteomes" id="UP000487989"/>
    </source>
</evidence>
<evidence type="ECO:0000313" key="2">
    <source>
        <dbReference type="EMBL" id="CUP59542.1"/>
    </source>
</evidence>
<dbReference type="STRING" id="820.ERS852554_03144"/>
<dbReference type="EMBL" id="WCUP01000016">
    <property type="protein sequence ID" value="KAB4105048.1"/>
    <property type="molecule type" value="Genomic_DNA"/>
</dbReference>
<reference evidence="36" key="3">
    <citation type="submission" date="2017-04" db="EMBL/GenBank/DDBJ databases">
        <title>Function of individual gut microbiota members based on whole genome sequencing of pure cultures obtained from chicken caecum.</title>
        <authorList>
            <person name="Medvecky M."/>
            <person name="Cejkova D."/>
            <person name="Polansky O."/>
            <person name="Karasova D."/>
            <person name="Kubasova T."/>
            <person name="Cizek A."/>
            <person name="Rychlik I."/>
        </authorList>
    </citation>
    <scope>NUCLEOTIDE SEQUENCE [LARGE SCALE GENOMIC DNA]</scope>
    <source>
        <strain evidence="36">An67</strain>
    </source>
</reference>
<evidence type="ECO:0000313" key="27">
    <source>
        <dbReference type="EMBL" id="RGS53546.1"/>
    </source>
</evidence>
<evidence type="ECO:0000313" key="51">
    <source>
        <dbReference type="Proteomes" id="UP000431575"/>
    </source>
</evidence>
<dbReference type="Proteomes" id="UP000095614">
    <property type="component" value="Unassembled WGS sequence"/>
</dbReference>
<evidence type="ECO:0000313" key="3">
    <source>
        <dbReference type="EMBL" id="KAB4087359.1"/>
    </source>
</evidence>
<reference evidence="14 62" key="8">
    <citation type="submission" date="2022-10" db="EMBL/GenBank/DDBJ databases">
        <title>Human gut microbiome strain richness.</title>
        <authorList>
            <person name="Chen-Liaw A."/>
        </authorList>
    </citation>
    <scope>NUCLEOTIDE SEQUENCE [LARGE SCALE GENOMIC DNA]</scope>
    <source>
        <strain evidence="18">1001713st1_F9_1001713B170221_170320</strain>
        <strain evidence="17">1001713st2_A4_1001713B170214_170313</strain>
        <strain evidence="14">A1_m1001262Bd0_191120</strain>
        <strain evidence="16">BSD2780061687st1_G10_BSD2780061687b_171204</strain>
        <strain evidence="15 62">D53st1_B1_D53t1_180928</strain>
    </source>
</reference>
<evidence type="ECO:0000313" key="54">
    <source>
        <dbReference type="Proteomes" id="UP000434462"/>
    </source>
</evidence>
<dbReference type="EMBL" id="WCUA01000035">
    <property type="protein sequence ID" value="KAB4181535.1"/>
    <property type="molecule type" value="Genomic_DNA"/>
</dbReference>
<evidence type="ECO:0000313" key="30">
    <source>
        <dbReference type="EMBL" id="RHC73099.1"/>
    </source>
</evidence>
<evidence type="ECO:0000313" key="23">
    <source>
        <dbReference type="EMBL" id="RGL13372.1"/>
    </source>
</evidence>
<dbReference type="GeneID" id="99750695"/>
<evidence type="ECO:0000313" key="29">
    <source>
        <dbReference type="EMBL" id="RHB70204.1"/>
    </source>
</evidence>
<dbReference type="EMBL" id="AP019724">
    <property type="protein sequence ID" value="BBK86814.1"/>
    <property type="molecule type" value="Genomic_DNA"/>
</dbReference>
<dbReference type="Proteomes" id="UP000284640">
    <property type="component" value="Unassembled WGS sequence"/>
</dbReference>
<dbReference type="Proteomes" id="UP001218502">
    <property type="component" value="Unassembled WGS sequence"/>
</dbReference>
<dbReference type="Proteomes" id="UP000284514">
    <property type="component" value="Unassembled WGS sequence"/>
</dbReference>
<evidence type="ECO:0000313" key="59">
    <source>
        <dbReference type="Proteomes" id="UP000466952"/>
    </source>
</evidence>
<dbReference type="Proteomes" id="UP000320533">
    <property type="component" value="Chromosome"/>
</dbReference>
<accession>A0A139JXE0</accession>
<evidence type="ECO:0000313" key="33">
    <source>
        <dbReference type="EMBL" id="RHH26597.1"/>
    </source>
</evidence>
<protein>
    <submittedName>
        <fullName evidence="11">Uncharacterized protein</fullName>
    </submittedName>
</protein>
<reference evidence="1 50" key="7">
    <citation type="submission" date="2019-06" db="EMBL/GenBank/DDBJ databases">
        <title>Complete genome sequence of Bacteroides uniformis NBRC 113350.</title>
        <authorList>
            <person name="Miura T."/>
            <person name="Furukawa M."/>
            <person name="Shimamura M."/>
            <person name="Ohyama Y."/>
            <person name="Yamazoe A."/>
            <person name="Kawasaki H."/>
        </authorList>
    </citation>
    <scope>NUCLEOTIDE SEQUENCE [LARGE SCALE GENOMIC DNA]</scope>
    <source>
        <strain evidence="1 50">NBRC 113350</strain>
    </source>
</reference>
<dbReference type="EMBL" id="QSPV01000014">
    <property type="protein sequence ID" value="RGJ91362.1"/>
    <property type="molecule type" value="Genomic_DNA"/>
</dbReference>
<dbReference type="AlphaFoldDB" id="A0A139JXE0"/>
<dbReference type="EMBL" id="QSKL01000004">
    <property type="protein sequence ID" value="RHE60350.1"/>
    <property type="molecule type" value="Genomic_DNA"/>
</dbReference>
<dbReference type="Proteomes" id="UP000283766">
    <property type="component" value="Unassembled WGS sequence"/>
</dbReference>
<evidence type="ECO:0000313" key="34">
    <source>
        <dbReference type="Proteomes" id="UP000095614"/>
    </source>
</evidence>
<name>A0A139JXE0_BACUN</name>
<evidence type="ECO:0000313" key="53">
    <source>
        <dbReference type="Proteomes" id="UP000433928"/>
    </source>
</evidence>
<evidence type="ECO:0000313" key="48">
    <source>
        <dbReference type="Proteomes" id="UP000285283"/>
    </source>
</evidence>
<evidence type="ECO:0000313" key="45">
    <source>
        <dbReference type="Proteomes" id="UP000283766"/>
    </source>
</evidence>
<dbReference type="Proteomes" id="UP000434462">
    <property type="component" value="Unassembled WGS sequence"/>
</dbReference>
<evidence type="ECO:0000313" key="12">
    <source>
        <dbReference type="EMBL" id="KAB4238013.1"/>
    </source>
</evidence>
<dbReference type="Proteomes" id="UP000283684">
    <property type="component" value="Unassembled WGS sequence"/>
</dbReference>
<dbReference type="EMBL" id="WCUQ01000016">
    <property type="protein sequence ID" value="KAB4120737.1"/>
    <property type="molecule type" value="Genomic_DNA"/>
</dbReference>
<proteinExistence type="predicted"/>
<evidence type="ECO:0000313" key="21">
    <source>
        <dbReference type="EMBL" id="RGI73846.1"/>
    </source>
</evidence>
<dbReference type="Proteomes" id="UP000196329">
    <property type="component" value="Unassembled WGS sequence"/>
</dbReference>
<evidence type="ECO:0000313" key="35">
    <source>
        <dbReference type="Proteomes" id="UP000186549"/>
    </source>
</evidence>
<dbReference type="NCBIfam" id="NF045581">
    <property type="entry name" value="PG0541_fam"/>
    <property type="match status" value="1"/>
</dbReference>
<dbReference type="EMBL" id="WCTR01000019">
    <property type="protein sequence ID" value="KAB4209068.1"/>
    <property type="molecule type" value="Genomic_DNA"/>
</dbReference>
<evidence type="ECO:0000313" key="26">
    <source>
        <dbReference type="EMBL" id="RGQ48067.1"/>
    </source>
</evidence>
<evidence type="ECO:0000313" key="1">
    <source>
        <dbReference type="EMBL" id="BBK86814.1"/>
    </source>
</evidence>
<evidence type="ECO:0000313" key="38">
    <source>
        <dbReference type="Proteomes" id="UP000260795"/>
    </source>
</evidence>
<evidence type="ECO:0000313" key="43">
    <source>
        <dbReference type="Proteomes" id="UP000283680"/>
    </source>
</evidence>
<dbReference type="Proteomes" id="UP000487989">
    <property type="component" value="Unassembled WGS sequence"/>
</dbReference>
<evidence type="ECO:0000313" key="52">
    <source>
        <dbReference type="Proteomes" id="UP000432488"/>
    </source>
</evidence>
<evidence type="ECO:0000313" key="40">
    <source>
        <dbReference type="Proteomes" id="UP000261295"/>
    </source>
</evidence>
<evidence type="ECO:0000313" key="31">
    <source>
        <dbReference type="EMBL" id="RHE20156.1"/>
    </source>
</evidence>
<evidence type="ECO:0000313" key="49">
    <source>
        <dbReference type="Proteomes" id="UP000286114"/>
    </source>
</evidence>
<dbReference type="Proteomes" id="UP000466952">
    <property type="component" value="Unassembled WGS sequence"/>
</dbReference>
<reference evidence="2 34" key="1">
    <citation type="submission" date="2015-09" db="EMBL/GenBank/DDBJ databases">
        <authorList>
            <consortium name="Pathogen Informatics"/>
        </authorList>
    </citation>
    <scope>NUCLEOTIDE SEQUENCE [LARGE SCALE GENOMIC DNA]</scope>
    <source>
        <strain evidence="2 34">2789STDY5834847</strain>
    </source>
</reference>
<dbReference type="Proteomes" id="UP000487221">
    <property type="component" value="Unassembled WGS sequence"/>
</dbReference>
<dbReference type="EMBL" id="QSJZ01000018">
    <property type="protein sequence ID" value="RHE20156.1"/>
    <property type="molecule type" value="Genomic_DNA"/>
</dbReference>
<dbReference type="EMBL" id="QSIF01000019">
    <property type="protein sequence ID" value="RHC73099.1"/>
    <property type="molecule type" value="Genomic_DNA"/>
</dbReference>
<dbReference type="EMBL" id="WCTJ01000021">
    <property type="protein sequence ID" value="KAB4251833.1"/>
    <property type="molecule type" value="Genomic_DNA"/>
</dbReference>
<evidence type="ECO:0000313" key="5">
    <source>
        <dbReference type="EMBL" id="KAB4119025.1"/>
    </source>
</evidence>
<dbReference type="InterPro" id="IPR015867">
    <property type="entry name" value="N-reg_PII/ATP_PRibTrfase_C"/>
</dbReference>
<evidence type="ECO:0000313" key="18">
    <source>
        <dbReference type="EMBL" id="MDC1900904.1"/>
    </source>
</evidence>
<evidence type="ECO:0000313" key="9">
    <source>
        <dbReference type="EMBL" id="KAB4182099.1"/>
    </source>
</evidence>
<gene>
    <name evidence="20" type="ORF">B5G17_17240</name>
    <name evidence="19" type="ORF">BHV79_08285</name>
    <name evidence="1" type="ORF">Bun01g_11840</name>
    <name evidence="33" type="ORF">DW216_18885</name>
    <name evidence="32" type="ORF">DW729_07430</name>
    <name evidence="31" type="ORF">DW758_16860</name>
    <name evidence="30" type="ORF">DW831_12365</name>
    <name evidence="29" type="ORF">DW873_15545</name>
    <name evidence="28" type="ORF">DW988_17300</name>
    <name evidence="27" type="ORF">DWX87_14240</name>
    <name evidence="26" type="ORF">DWY92_17820</name>
    <name evidence="25" type="ORF">DXB37_15255</name>
    <name evidence="24" type="ORF">DXC07_17775</name>
    <name evidence="23" type="ORF">DXC80_10475</name>
    <name evidence="22" type="ORF">DXD40_15280</name>
    <name evidence="21" type="ORF">DXD90_14975</name>
    <name evidence="2" type="ORF">ERS852462_04121</name>
    <name evidence="12" type="ORF">GAP41_19310</name>
    <name evidence="11" type="ORF">GAP47_15180</name>
    <name evidence="13" type="ORF">GAP48_13445</name>
    <name evidence="10" type="ORF">GAP55_19815</name>
    <name evidence="8" type="ORF">GAQ34_20450</name>
    <name evidence="9" type="ORF">GAQ44_14585</name>
    <name evidence="3" type="ORF">GAQ56_19510</name>
    <name evidence="7" type="ORF">GAQ59_14590</name>
    <name evidence="4" type="ORF">GAQ70_18830</name>
    <name evidence="5" type="ORF">GAQ72_02195</name>
    <name evidence="6" type="ORF">GAQ75_20550</name>
    <name evidence="15" type="ORF">POY73_17075</name>
    <name evidence="14" type="ORF">POY80_15995</name>
    <name evidence="18" type="ORF">POZ10_09745</name>
    <name evidence="16" type="ORF">POZ22_15325</name>
    <name evidence="17" type="ORF">POZ24_17780</name>
</gene>
<evidence type="ECO:0000313" key="39">
    <source>
        <dbReference type="Proteomes" id="UP000260844"/>
    </source>
</evidence>
<dbReference type="Proteomes" id="UP000283680">
    <property type="component" value="Unassembled WGS sequence"/>
</dbReference>
<evidence type="ECO:0000313" key="44">
    <source>
        <dbReference type="Proteomes" id="UP000283684"/>
    </source>
</evidence>
<dbReference type="Proteomes" id="UP001214113">
    <property type="component" value="Unassembled WGS sequence"/>
</dbReference>
<dbReference type="Proteomes" id="UP000263754">
    <property type="component" value="Unassembled WGS sequence"/>
</dbReference>
<dbReference type="Proteomes" id="UP000432488">
    <property type="component" value="Unassembled WGS sequence"/>
</dbReference>
<evidence type="ECO:0000313" key="4">
    <source>
        <dbReference type="EMBL" id="KAB4105048.1"/>
    </source>
</evidence>
<dbReference type="EMBL" id="JAQNSB010000024">
    <property type="protein sequence ID" value="MDC1856140.1"/>
    <property type="molecule type" value="Genomic_DNA"/>
</dbReference>
<dbReference type="Proteomes" id="UP000433928">
    <property type="component" value="Unassembled WGS sequence"/>
</dbReference>
<evidence type="ECO:0000313" key="47">
    <source>
        <dbReference type="Proteomes" id="UP000284640"/>
    </source>
</evidence>
<sequence length="97" mass="11201">MKSVFITFDQAFFERIMALLDRHNCRGFSYWQQVQGRGSKTGEPHYGSHAWPSMCSAIITIIDEAKVAPLLEALHRMDKETEQLGLRAFVWNIEQTI</sequence>
<dbReference type="Proteomes" id="UP000431575">
    <property type="component" value="Unassembled WGS sequence"/>
</dbReference>
<dbReference type="EMBL" id="QRVP01000014">
    <property type="protein sequence ID" value="RGS53546.1"/>
    <property type="molecule type" value="Genomic_DNA"/>
</dbReference>
<dbReference type="EMBL" id="WCTM01000015">
    <property type="protein sequence ID" value="KAB4238013.1"/>
    <property type="molecule type" value="Genomic_DNA"/>
</dbReference>
<dbReference type="Gene3D" id="3.30.70.120">
    <property type="match status" value="1"/>
</dbReference>
<dbReference type="EMBL" id="WCUR01000004">
    <property type="protein sequence ID" value="KAB4119025.1"/>
    <property type="molecule type" value="Genomic_DNA"/>
</dbReference>
<reference evidence="37 38" key="5">
    <citation type="submission" date="2018-08" db="EMBL/GenBank/DDBJ databases">
        <title>A genome reference for cultivated species of the human gut microbiota.</title>
        <authorList>
            <person name="Zou Y."/>
            <person name="Xue W."/>
            <person name="Luo G."/>
        </authorList>
    </citation>
    <scope>NUCLEOTIDE SEQUENCE [LARGE SCALE GENOMIC DNA]</scope>
    <source>
        <strain evidence="27 48">AF21-53</strain>
        <strain evidence="26 43">AF28-11</strain>
        <strain evidence="33 45">AM18-14LB</strain>
        <strain evidence="32 47">AM27-46</strain>
        <strain evidence="31 42">AM29-12AC</strain>
        <strain evidence="30 46">AM34-25</strain>
        <strain evidence="29 49">AM39-1</strain>
        <strain evidence="28 44">AM50-4</strain>
        <strain evidence="25 37">OM03-4</strain>
        <strain evidence="24 40">OM07-9</strain>
        <strain evidence="23 38">TF08-13</strain>
        <strain evidence="22 39">TM04-30</strain>
        <strain evidence="21 41">TM10-17</strain>
    </source>
</reference>
<dbReference type="EMBL" id="MNQU01000200">
    <property type="protein sequence ID" value="OKZ34116.1"/>
    <property type="molecule type" value="Genomic_DNA"/>
</dbReference>
<evidence type="ECO:0000313" key="28">
    <source>
        <dbReference type="EMBL" id="RGZ45698.1"/>
    </source>
</evidence>
<evidence type="ECO:0000313" key="16">
    <source>
        <dbReference type="EMBL" id="MDC1856140.1"/>
    </source>
</evidence>
<dbReference type="Proteomes" id="UP000260844">
    <property type="component" value="Unassembled WGS sequence"/>
</dbReference>
<dbReference type="EMBL" id="QSOF01000022">
    <property type="protein sequence ID" value="RGI73846.1"/>
    <property type="molecule type" value="Genomic_DNA"/>
</dbReference>
<dbReference type="Proteomes" id="UP000441711">
    <property type="component" value="Unassembled WGS sequence"/>
</dbReference>
<evidence type="ECO:0000313" key="11">
    <source>
        <dbReference type="EMBL" id="KAB4233858.1"/>
    </source>
</evidence>
<dbReference type="EMBL" id="NFHS01000011">
    <property type="protein sequence ID" value="OUN52481.1"/>
    <property type="molecule type" value="Genomic_DNA"/>
</dbReference>
<dbReference type="EMBL" id="QSVA01000014">
    <property type="protein sequence ID" value="RGN92258.1"/>
    <property type="molecule type" value="Genomic_DNA"/>
</dbReference>
<evidence type="ECO:0000313" key="41">
    <source>
        <dbReference type="Proteomes" id="UP000263754"/>
    </source>
</evidence>
<evidence type="ECO:0000313" key="17">
    <source>
        <dbReference type="EMBL" id="MDC1881845.1"/>
    </source>
</evidence>
<dbReference type="EMBL" id="QRJL01000016">
    <property type="protein sequence ID" value="RHH26597.1"/>
    <property type="molecule type" value="Genomic_DNA"/>
</dbReference>
<dbReference type="EMBL" id="QRTH01000012">
    <property type="protein sequence ID" value="RGQ48067.1"/>
    <property type="molecule type" value="Genomic_DNA"/>
</dbReference>
<dbReference type="EMBL" id="JAQNSG010000019">
    <property type="protein sequence ID" value="MDC1881845.1"/>
    <property type="molecule type" value="Genomic_DNA"/>
</dbReference>
<dbReference type="Proteomes" id="UP000286114">
    <property type="component" value="Unassembled WGS sequence"/>
</dbReference>
<dbReference type="Proteomes" id="UP001222603">
    <property type="component" value="Unassembled WGS sequence"/>
</dbReference>
<dbReference type="Proteomes" id="UP000261295">
    <property type="component" value="Unassembled WGS sequence"/>
</dbReference>
<reference evidence="20" key="4">
    <citation type="journal article" date="2018" name="BMC Genomics">
        <title>Whole genome sequencing and function prediction of 133 gut anaerobes isolated from chicken caecum in pure cultures.</title>
        <authorList>
            <person name="Medvecky M."/>
            <person name="Cejkova D."/>
            <person name="Polansky O."/>
            <person name="Karasova D."/>
            <person name="Kubasova T."/>
            <person name="Cizek A."/>
            <person name="Rychlik I."/>
        </authorList>
    </citation>
    <scope>NUCLEOTIDE SEQUENCE</scope>
    <source>
        <strain evidence="20">An67</strain>
    </source>
</reference>
<evidence type="ECO:0000313" key="13">
    <source>
        <dbReference type="EMBL" id="KAB4251833.1"/>
    </source>
</evidence>
<reference evidence="19 35" key="2">
    <citation type="journal article" date="2016" name="Nat. Biotechnol.">
        <title>Measurement of bacterial replication rates in microbial communities.</title>
        <authorList>
            <person name="Brown C.T."/>
            <person name="Olm M.R."/>
            <person name="Thomas B.C."/>
            <person name="Banfield J.F."/>
        </authorList>
    </citation>
    <scope>NUCLEOTIDE SEQUENCE [LARGE SCALE GENOMIC DNA]</scope>
    <source>
        <strain evidence="19">45_41</strain>
    </source>
</reference>
<dbReference type="EMBL" id="WCTY01000027">
    <property type="protein sequence ID" value="KAB4182099.1"/>
    <property type="molecule type" value="Genomic_DNA"/>
</dbReference>
<dbReference type="EMBL" id="CZAF01000015">
    <property type="protein sequence ID" value="CUP59542.1"/>
    <property type="molecule type" value="Genomic_DNA"/>
</dbReference>
<dbReference type="InterPro" id="IPR011322">
    <property type="entry name" value="N-reg_PII-like_a/b"/>
</dbReference>
<dbReference type="Proteomes" id="UP000283601">
    <property type="component" value="Unassembled WGS sequence"/>
</dbReference>
<evidence type="ECO:0000313" key="10">
    <source>
        <dbReference type="EMBL" id="KAB4209068.1"/>
    </source>
</evidence>
<evidence type="ECO:0000313" key="20">
    <source>
        <dbReference type="EMBL" id="OUN52481.1"/>
    </source>
</evidence>
<dbReference type="EMBL" id="WCUG01000013">
    <property type="protein sequence ID" value="KAB4168393.1"/>
    <property type="molecule type" value="Genomic_DNA"/>
</dbReference>
<reference evidence="51 52" key="6">
    <citation type="journal article" date="2019" name="Nat. Med.">
        <title>A library of human gut bacterial isolates paired with longitudinal multiomics data enables mechanistic microbiome research.</title>
        <authorList>
            <person name="Poyet M."/>
            <person name="Groussin M."/>
            <person name="Gibbons S.M."/>
            <person name="Avila-Pacheco J."/>
            <person name="Jiang X."/>
            <person name="Kearney S.M."/>
            <person name="Perrotta A.R."/>
            <person name="Berdy B."/>
            <person name="Zhao S."/>
            <person name="Lieberman T.D."/>
            <person name="Swanson P.K."/>
            <person name="Smith M."/>
            <person name="Roesemann S."/>
            <person name="Alexander J.E."/>
            <person name="Rich S.A."/>
            <person name="Livny J."/>
            <person name="Vlamakis H."/>
            <person name="Clish C."/>
            <person name="Bullock K."/>
            <person name="Deik A."/>
            <person name="Scott J."/>
            <person name="Pierce K.A."/>
            <person name="Xavier R.J."/>
            <person name="Alm E.J."/>
        </authorList>
    </citation>
    <scope>NUCLEOTIDE SEQUENCE [LARGE SCALE GENOMIC DNA]</scope>
    <source>
        <strain evidence="10 59">BIOML-A11</strain>
        <strain evidence="9 60">BIOML-A19</strain>
        <strain evidence="8 57">BIOML-A21</strain>
        <strain evidence="7 53">BIOML-A27</strain>
        <strain evidence="13 61">BIOML-A3</strain>
        <strain evidence="4 56">BIOML-A36</strain>
        <strain evidence="6 55">BIOML-A37</strain>
        <strain evidence="5 54">BIOML-A38</strain>
        <strain evidence="3 52">BIOML-A42</strain>
        <strain evidence="11 58">BIOML-A5</strain>
        <strain evidence="12 51">BIOML-A6</strain>
    </source>
</reference>
<evidence type="ECO:0000313" key="57">
    <source>
        <dbReference type="Proteomes" id="UP000442334"/>
    </source>
</evidence>
<dbReference type="EMBL" id="WCUV01000018">
    <property type="protein sequence ID" value="KAB4087359.1"/>
    <property type="molecule type" value="Genomic_DNA"/>
</dbReference>
<evidence type="ECO:0000313" key="37">
    <source>
        <dbReference type="Proteomes" id="UP000260759"/>
    </source>
</evidence>
<dbReference type="EMBL" id="WCTL01000015">
    <property type="protein sequence ID" value="KAB4233858.1"/>
    <property type="molecule type" value="Genomic_DNA"/>
</dbReference>
<dbReference type="KEGG" id="bun:Bun01g_11840"/>
<evidence type="ECO:0000313" key="58">
    <source>
        <dbReference type="Proteomes" id="UP000462376"/>
    </source>
</evidence>
<dbReference type="PATRIC" id="fig|820.27.peg.3732"/>
<evidence type="ECO:0000313" key="62">
    <source>
        <dbReference type="Proteomes" id="UP001215818"/>
    </source>
</evidence>
<dbReference type="Proteomes" id="UP000260759">
    <property type="component" value="Unassembled WGS sequence"/>
</dbReference>
<evidence type="ECO:0000313" key="60">
    <source>
        <dbReference type="Proteomes" id="UP000487221"/>
    </source>
</evidence>
<dbReference type="Proteomes" id="UP001215818">
    <property type="component" value="Unassembled WGS sequence"/>
</dbReference>
<evidence type="ECO:0000313" key="32">
    <source>
        <dbReference type="EMBL" id="RHE60350.1"/>
    </source>
</evidence>
<evidence type="ECO:0000313" key="19">
    <source>
        <dbReference type="EMBL" id="OKZ34116.1"/>
    </source>
</evidence>
<dbReference type="EMBL" id="QSTL01000021">
    <property type="protein sequence ID" value="RGM52360.1"/>
    <property type="molecule type" value="Genomic_DNA"/>
</dbReference>
<dbReference type="EMBL" id="QSHA01000013">
    <property type="protein sequence ID" value="RHB70204.1"/>
    <property type="molecule type" value="Genomic_DNA"/>
</dbReference>
<dbReference type="Proteomes" id="UP000260795">
    <property type="component" value="Unassembled WGS sequence"/>
</dbReference>
<evidence type="ECO:0000313" key="25">
    <source>
        <dbReference type="EMBL" id="RGN92258.1"/>
    </source>
</evidence>
<evidence type="ECO:0000313" key="50">
    <source>
        <dbReference type="Proteomes" id="UP000320533"/>
    </source>
</evidence>
<dbReference type="EMBL" id="QSEE01000020">
    <property type="protein sequence ID" value="RGZ45698.1"/>
    <property type="molecule type" value="Genomic_DNA"/>
</dbReference>
<dbReference type="Proteomes" id="UP000285283">
    <property type="component" value="Unassembled WGS sequence"/>
</dbReference>
<dbReference type="Proteomes" id="UP000438773">
    <property type="component" value="Unassembled WGS sequence"/>
</dbReference>
<dbReference type="SUPFAM" id="SSF54913">
    <property type="entry name" value="GlnB-like"/>
    <property type="match status" value="1"/>
</dbReference>
<evidence type="ECO:0000313" key="22">
    <source>
        <dbReference type="EMBL" id="RGJ91362.1"/>
    </source>
</evidence>
<evidence type="ECO:0000313" key="14">
    <source>
        <dbReference type="EMBL" id="MDC1753943.1"/>
    </source>
</evidence>
<evidence type="ECO:0000313" key="36">
    <source>
        <dbReference type="Proteomes" id="UP000196329"/>
    </source>
</evidence>
<organism evidence="11 58">
    <name type="scientific">Bacteroides uniformis</name>
    <dbReference type="NCBI Taxonomy" id="820"/>
    <lineage>
        <taxon>Bacteria</taxon>
        <taxon>Pseudomonadati</taxon>
        <taxon>Bacteroidota</taxon>
        <taxon>Bacteroidia</taxon>
        <taxon>Bacteroidales</taxon>
        <taxon>Bacteroidaceae</taxon>
        <taxon>Bacteroides</taxon>
    </lineage>
</organism>
<evidence type="ECO:0000313" key="55">
    <source>
        <dbReference type="Proteomes" id="UP000438773"/>
    </source>
</evidence>
<evidence type="ECO:0000313" key="46">
    <source>
        <dbReference type="Proteomes" id="UP000284514"/>
    </source>
</evidence>
<dbReference type="RefSeq" id="WP_005825638.1">
    <property type="nucleotide sequence ID" value="NZ_AP019724.1"/>
</dbReference>
<dbReference type="Proteomes" id="UP001213309">
    <property type="component" value="Unassembled WGS sequence"/>
</dbReference>
<dbReference type="EMBL" id="JAQNQY010000020">
    <property type="protein sequence ID" value="MDC1753943.1"/>
    <property type="molecule type" value="Genomic_DNA"/>
</dbReference>
<evidence type="ECO:0000313" key="8">
    <source>
        <dbReference type="EMBL" id="KAB4181535.1"/>
    </source>
</evidence>
<evidence type="ECO:0000313" key="42">
    <source>
        <dbReference type="Proteomes" id="UP000283601"/>
    </source>
</evidence>
<dbReference type="EMBL" id="JAQNSI010000276">
    <property type="protein sequence ID" value="MDC1900904.1"/>
    <property type="molecule type" value="Genomic_DNA"/>
</dbReference>
<evidence type="ECO:0000313" key="6">
    <source>
        <dbReference type="EMBL" id="KAB4120737.1"/>
    </source>
</evidence>
<evidence type="ECO:0000313" key="24">
    <source>
        <dbReference type="EMBL" id="RGM52360.1"/>
    </source>
</evidence>
<evidence type="ECO:0000313" key="56">
    <source>
        <dbReference type="Proteomes" id="UP000441711"/>
    </source>
</evidence>
<dbReference type="EMBL" id="QSRK01000014">
    <property type="protein sequence ID" value="RGL13372.1"/>
    <property type="molecule type" value="Genomic_DNA"/>
</dbReference>
<dbReference type="Proteomes" id="UP000442334">
    <property type="component" value="Unassembled WGS sequence"/>
</dbReference>
<dbReference type="EMBL" id="JAQNRK010000019">
    <property type="protein sequence ID" value="MDC1795835.1"/>
    <property type="molecule type" value="Genomic_DNA"/>
</dbReference>
<dbReference type="Proteomes" id="UP000462376">
    <property type="component" value="Unassembled WGS sequence"/>
</dbReference>
<evidence type="ECO:0000313" key="7">
    <source>
        <dbReference type="EMBL" id="KAB4168393.1"/>
    </source>
</evidence>
<dbReference type="Proteomes" id="UP000186549">
    <property type="component" value="Unassembled WGS sequence"/>
</dbReference>
<dbReference type="OrthoDB" id="5517163at2"/>